<organism evidence="2 3">
    <name type="scientific">Venturia inaequalis</name>
    <name type="common">Apple scab fungus</name>
    <dbReference type="NCBI Taxonomy" id="5025"/>
    <lineage>
        <taxon>Eukaryota</taxon>
        <taxon>Fungi</taxon>
        <taxon>Dikarya</taxon>
        <taxon>Ascomycota</taxon>
        <taxon>Pezizomycotina</taxon>
        <taxon>Dothideomycetes</taxon>
        <taxon>Pleosporomycetidae</taxon>
        <taxon>Venturiales</taxon>
        <taxon>Venturiaceae</taxon>
        <taxon>Venturia</taxon>
    </lineage>
</organism>
<protein>
    <recommendedName>
        <fullName evidence="1">F-box domain-containing protein</fullName>
    </recommendedName>
</protein>
<evidence type="ECO:0000259" key="1">
    <source>
        <dbReference type="PROSITE" id="PS50181"/>
    </source>
</evidence>
<accession>A0A8H3USJ8</accession>
<dbReference type="InterPro" id="IPR001810">
    <property type="entry name" value="F-box_dom"/>
</dbReference>
<reference evidence="2 3" key="1">
    <citation type="submission" date="2019-07" db="EMBL/GenBank/DDBJ databases">
        <title>Venturia inaequalis Genome Resource.</title>
        <authorList>
            <person name="Lichtner F.J."/>
        </authorList>
    </citation>
    <scope>NUCLEOTIDE SEQUENCE [LARGE SCALE GENOMIC DNA]</scope>
    <source>
        <strain evidence="2 3">DMI_063113</strain>
    </source>
</reference>
<dbReference type="EMBL" id="WNWR01000513">
    <property type="protein sequence ID" value="KAE9975916.1"/>
    <property type="molecule type" value="Genomic_DNA"/>
</dbReference>
<dbReference type="AlphaFoldDB" id="A0A8H3USJ8"/>
<name>A0A8H3USJ8_VENIN</name>
<evidence type="ECO:0000313" key="3">
    <source>
        <dbReference type="Proteomes" id="UP000490939"/>
    </source>
</evidence>
<dbReference type="PROSITE" id="PS50181">
    <property type="entry name" value="FBOX"/>
    <property type="match status" value="1"/>
</dbReference>
<comment type="caution">
    <text evidence="2">The sequence shown here is derived from an EMBL/GenBank/DDBJ whole genome shotgun (WGS) entry which is preliminary data.</text>
</comment>
<keyword evidence="3" id="KW-1185">Reference proteome</keyword>
<dbReference type="Proteomes" id="UP000490939">
    <property type="component" value="Unassembled WGS sequence"/>
</dbReference>
<proteinExistence type="predicted"/>
<gene>
    <name evidence="2" type="ORF">EG327_008301</name>
</gene>
<sequence length="422" mass="48505">MSRFTVSQRASEVFRLDEDNMTPITPPSRPSLLQLPNELIEQIAGKFTLVDLSRFRLTTRRLFLATSRLFGHTHLREIHLSVENMDWERVRTMIHHSKHNVWEAGRLKRVVLRVWPFMGDCEGDCGVEHVGSVRRVVCPHSFLKCLKDLKEFFEVLPGSVETLAIVPWRPERRGMWSDWHPRCEYFFLLQTALRVSGARIQNVEVYADERPAVGEEDMENCLSYPLADLWARYWPEEQMRSFAPERLAGGEEVAGAGMSLTMYGWLDFKTLRRPAVPLRLQQLRMLTFTSGRMRHLDVAEVLRAHRHTLGRILFHNVILGQGGYKHLFNGMTQGDEEGEVEEMYPYLTHFEVANAWERDFDRVLDLRIPARRVVFGPGDGVENAVGKVMGEAVGMREGIERLKLSVRYLTAALTSRGVSATG</sequence>
<evidence type="ECO:0000313" key="2">
    <source>
        <dbReference type="EMBL" id="KAE9975916.1"/>
    </source>
</evidence>
<feature type="domain" description="F-box" evidence="1">
    <location>
        <begin position="29"/>
        <end position="78"/>
    </location>
</feature>